<keyword evidence="2" id="KW-1185">Reference proteome</keyword>
<dbReference type="AlphaFoldDB" id="A0A7W6A1A4"/>
<sequence>MGTKRLDKISDYRRHGFDLQVTCCACRHVGRIDAGVLSRQRHEQRRSTDMMFVSARLRCSECSSHDVSCGPIER</sequence>
<proteinExistence type="predicted"/>
<organism evidence="1 2">
    <name type="scientific">Novosphingobium hassiacum</name>
    <dbReference type="NCBI Taxonomy" id="173676"/>
    <lineage>
        <taxon>Bacteria</taxon>
        <taxon>Pseudomonadati</taxon>
        <taxon>Pseudomonadota</taxon>
        <taxon>Alphaproteobacteria</taxon>
        <taxon>Sphingomonadales</taxon>
        <taxon>Sphingomonadaceae</taxon>
        <taxon>Novosphingobium</taxon>
    </lineage>
</organism>
<dbReference type="RefSeq" id="WP_183614705.1">
    <property type="nucleotide sequence ID" value="NZ_JACICY010000011.1"/>
</dbReference>
<gene>
    <name evidence="1" type="ORF">GGQ88_003505</name>
</gene>
<name>A0A7W6A1A4_9SPHN</name>
<dbReference type="Proteomes" id="UP000562395">
    <property type="component" value="Unassembled WGS sequence"/>
</dbReference>
<accession>A0A7W6A1A4</accession>
<evidence type="ECO:0000313" key="2">
    <source>
        <dbReference type="Proteomes" id="UP000562395"/>
    </source>
</evidence>
<comment type="caution">
    <text evidence="1">The sequence shown here is derived from an EMBL/GenBank/DDBJ whole genome shotgun (WGS) entry which is preliminary data.</text>
</comment>
<reference evidence="1 2" key="1">
    <citation type="submission" date="2020-08" db="EMBL/GenBank/DDBJ databases">
        <title>Genomic Encyclopedia of Type Strains, Phase IV (KMG-IV): sequencing the most valuable type-strain genomes for metagenomic binning, comparative biology and taxonomic classification.</title>
        <authorList>
            <person name="Goeker M."/>
        </authorList>
    </citation>
    <scope>NUCLEOTIDE SEQUENCE [LARGE SCALE GENOMIC DNA]</scope>
    <source>
        <strain evidence="1 2">DSM 14552</strain>
    </source>
</reference>
<evidence type="ECO:0000313" key="1">
    <source>
        <dbReference type="EMBL" id="MBB3862207.1"/>
    </source>
</evidence>
<dbReference type="EMBL" id="JACICY010000011">
    <property type="protein sequence ID" value="MBB3862207.1"/>
    <property type="molecule type" value="Genomic_DNA"/>
</dbReference>
<protein>
    <submittedName>
        <fullName evidence="1">Uncharacterized protein</fullName>
    </submittedName>
</protein>